<evidence type="ECO:0000256" key="2">
    <source>
        <dbReference type="ARBA" id="ARBA00022723"/>
    </source>
</evidence>
<evidence type="ECO:0000256" key="3">
    <source>
        <dbReference type="ARBA" id="ARBA00023004"/>
    </source>
</evidence>
<dbReference type="GO" id="GO:0052693">
    <property type="term" value="F:epoxyqueuosine reductase activity"/>
    <property type="evidence" value="ECO:0007669"/>
    <property type="project" value="TreeGrafter"/>
</dbReference>
<dbReference type="EMBL" id="FQZL01000007">
    <property type="protein sequence ID" value="SHI86234.1"/>
    <property type="molecule type" value="Genomic_DNA"/>
</dbReference>
<evidence type="ECO:0000259" key="5">
    <source>
        <dbReference type="PROSITE" id="PS51379"/>
    </source>
</evidence>
<dbReference type="PROSITE" id="PS51379">
    <property type="entry name" value="4FE4S_FER_2"/>
    <property type="match status" value="1"/>
</dbReference>
<dbReference type="GO" id="GO:0051539">
    <property type="term" value="F:4 iron, 4 sulfur cluster binding"/>
    <property type="evidence" value="ECO:0007669"/>
    <property type="project" value="UniProtKB-KW"/>
</dbReference>
<dbReference type="InterPro" id="IPR017896">
    <property type="entry name" value="4Fe4S_Fe-S-bd"/>
</dbReference>
<dbReference type="GO" id="GO:0046872">
    <property type="term" value="F:metal ion binding"/>
    <property type="evidence" value="ECO:0007669"/>
    <property type="project" value="UniProtKB-KW"/>
</dbReference>
<evidence type="ECO:0000256" key="4">
    <source>
        <dbReference type="ARBA" id="ARBA00023014"/>
    </source>
</evidence>
<keyword evidence="1" id="KW-0004">4Fe-4S</keyword>
<dbReference type="InterPro" id="IPR004453">
    <property type="entry name" value="QueG"/>
</dbReference>
<dbReference type="Gene3D" id="3.30.70.20">
    <property type="match status" value="1"/>
</dbReference>
<dbReference type="SUPFAM" id="SSF54862">
    <property type="entry name" value="4Fe-4S ferredoxins"/>
    <property type="match status" value="1"/>
</dbReference>
<accession>A0A1M6ELB7</accession>
<dbReference type="PROSITE" id="PS00198">
    <property type="entry name" value="4FE4S_FER_1"/>
    <property type="match status" value="1"/>
</dbReference>
<evidence type="ECO:0000313" key="6">
    <source>
        <dbReference type="EMBL" id="SHI86234.1"/>
    </source>
</evidence>
<dbReference type="Proteomes" id="UP000184052">
    <property type="component" value="Unassembled WGS sequence"/>
</dbReference>
<keyword evidence="3" id="KW-0408">Iron</keyword>
<keyword evidence="4" id="KW-0411">Iron-sulfur</keyword>
<gene>
    <name evidence="6" type="ORF">SAMN02745751_01235</name>
</gene>
<dbReference type="PANTHER" id="PTHR30002:SF4">
    <property type="entry name" value="EPOXYQUEUOSINE REDUCTASE"/>
    <property type="match status" value="1"/>
</dbReference>
<organism evidence="6 7">
    <name type="scientific">Dethiosulfatibacter aminovorans DSM 17477</name>
    <dbReference type="NCBI Taxonomy" id="1121476"/>
    <lineage>
        <taxon>Bacteria</taxon>
        <taxon>Bacillati</taxon>
        <taxon>Bacillota</taxon>
        <taxon>Tissierellia</taxon>
        <taxon>Dethiosulfatibacter</taxon>
    </lineage>
</organism>
<dbReference type="Pfam" id="PF13484">
    <property type="entry name" value="Fer4_16"/>
    <property type="match status" value="1"/>
</dbReference>
<name>A0A1M6ELB7_9FIRM</name>
<protein>
    <submittedName>
        <fullName evidence="6">Epoxyqueuosine reductase QueG (Queuosine biosynthesis)</fullName>
    </submittedName>
</protein>
<dbReference type="GO" id="GO:0008616">
    <property type="term" value="P:tRNA queuosine(34) biosynthetic process"/>
    <property type="evidence" value="ECO:0007669"/>
    <property type="project" value="InterPro"/>
</dbReference>
<sequence>MTIKDIENIFEKTSPYMYRILRTADILKWQEENSENEHIGVLDFSELEGFEGVLIAALEYNPQEPELPEGCMSISPYYYFSNRYYMKLSNDLRPAEDRGEIRILRNSPLKVLANISGLGYYGKNSIIHNGEFGSSMFLYGVGINVEENESIEWNGINNVFSDCGSCRRCIEACPTGALDESGLLNRGKCIRNYMLEGTQVPEEIGKKMGKRLLGCDVCRNVCPKNNRLSARERMPDYDREIFLIRNYLDNREKGLKRFINPLSEWIGRNYARTKRVLYQCEIIDGNDKDV</sequence>
<dbReference type="PANTHER" id="PTHR30002">
    <property type="entry name" value="EPOXYQUEUOSINE REDUCTASE"/>
    <property type="match status" value="1"/>
</dbReference>
<dbReference type="OrthoDB" id="9784571at2"/>
<dbReference type="AlphaFoldDB" id="A0A1M6ELB7"/>
<evidence type="ECO:0000313" key="7">
    <source>
        <dbReference type="Proteomes" id="UP000184052"/>
    </source>
</evidence>
<proteinExistence type="predicted"/>
<keyword evidence="7" id="KW-1185">Reference proteome</keyword>
<dbReference type="RefSeq" id="WP_073048652.1">
    <property type="nucleotide sequence ID" value="NZ_FQZL01000007.1"/>
</dbReference>
<dbReference type="STRING" id="1121476.SAMN02745751_01235"/>
<keyword evidence="2" id="KW-0479">Metal-binding</keyword>
<dbReference type="InterPro" id="IPR017900">
    <property type="entry name" value="4Fe4S_Fe_S_CS"/>
</dbReference>
<evidence type="ECO:0000256" key="1">
    <source>
        <dbReference type="ARBA" id="ARBA00022485"/>
    </source>
</evidence>
<reference evidence="6 7" key="1">
    <citation type="submission" date="2016-11" db="EMBL/GenBank/DDBJ databases">
        <authorList>
            <person name="Jaros S."/>
            <person name="Januszkiewicz K."/>
            <person name="Wedrychowicz H."/>
        </authorList>
    </citation>
    <scope>NUCLEOTIDE SEQUENCE [LARGE SCALE GENOMIC DNA]</scope>
    <source>
        <strain evidence="6 7">DSM 17477</strain>
    </source>
</reference>
<feature type="domain" description="4Fe-4S ferredoxin-type" evidence="5">
    <location>
        <begin position="153"/>
        <end position="183"/>
    </location>
</feature>